<protein>
    <recommendedName>
        <fullName evidence="3">AB hydrolase-1 domain-containing protein</fullName>
    </recommendedName>
</protein>
<feature type="transmembrane region" description="Helical" evidence="2">
    <location>
        <begin position="20"/>
        <end position="44"/>
    </location>
</feature>
<dbReference type="InterPro" id="IPR029058">
    <property type="entry name" value="AB_hydrolase_fold"/>
</dbReference>
<proteinExistence type="predicted"/>
<reference evidence="4 5" key="1">
    <citation type="submission" date="2011-10" db="EMBL/GenBank/DDBJ databases">
        <authorList>
            <person name="Genoscope - CEA"/>
        </authorList>
    </citation>
    <scope>NUCLEOTIDE SEQUENCE [LARGE SCALE GENOMIC DNA]</scope>
    <source>
        <strain evidence="4 5">RCC 1105</strain>
    </source>
</reference>
<evidence type="ECO:0000259" key="3">
    <source>
        <dbReference type="Pfam" id="PF12697"/>
    </source>
</evidence>
<evidence type="ECO:0000313" key="4">
    <source>
        <dbReference type="EMBL" id="CCO15612.1"/>
    </source>
</evidence>
<evidence type="ECO:0000256" key="2">
    <source>
        <dbReference type="SAM" id="Phobius"/>
    </source>
</evidence>
<dbReference type="PANTHER" id="PTHR43194">
    <property type="entry name" value="HYDROLASE ALPHA/BETA FOLD FAMILY"/>
    <property type="match status" value="1"/>
</dbReference>
<accession>K8EC91</accession>
<keyword evidence="2" id="KW-0472">Membrane</keyword>
<keyword evidence="2" id="KW-0812">Transmembrane</keyword>
<feature type="coiled-coil region" evidence="1">
    <location>
        <begin position="58"/>
        <end position="85"/>
    </location>
</feature>
<keyword evidence="5" id="KW-1185">Reference proteome</keyword>
<gene>
    <name evidence="4" type="ORF">Bathy03g02340</name>
</gene>
<dbReference type="InterPro" id="IPR050228">
    <property type="entry name" value="Carboxylesterase_BioH"/>
</dbReference>
<dbReference type="EMBL" id="FO082276">
    <property type="protein sequence ID" value="CCO15612.1"/>
    <property type="molecule type" value="Genomic_DNA"/>
</dbReference>
<dbReference type="RefSeq" id="XP_007514175.1">
    <property type="nucleotide sequence ID" value="XM_007514113.1"/>
</dbReference>
<organism evidence="4 5">
    <name type="scientific">Bathycoccus prasinos</name>
    <dbReference type="NCBI Taxonomy" id="41875"/>
    <lineage>
        <taxon>Eukaryota</taxon>
        <taxon>Viridiplantae</taxon>
        <taxon>Chlorophyta</taxon>
        <taxon>Mamiellophyceae</taxon>
        <taxon>Mamiellales</taxon>
        <taxon>Bathycoccaceae</taxon>
        <taxon>Bathycoccus</taxon>
    </lineage>
</organism>
<dbReference type="Gene3D" id="3.40.50.1820">
    <property type="entry name" value="alpha/beta hydrolase"/>
    <property type="match status" value="1"/>
</dbReference>
<name>K8EC91_9CHLO</name>
<dbReference type="Pfam" id="PF12697">
    <property type="entry name" value="Abhydrolase_6"/>
    <property type="match status" value="1"/>
</dbReference>
<dbReference type="PANTHER" id="PTHR43194:SF2">
    <property type="entry name" value="PEROXISOMAL MEMBRANE PROTEIN LPX1"/>
    <property type="match status" value="1"/>
</dbReference>
<evidence type="ECO:0000256" key="1">
    <source>
        <dbReference type="SAM" id="Coils"/>
    </source>
</evidence>
<sequence length="433" mass="48864">MASSRVKASTTIALSVIEDVLTLATTMVASSIAFSMRSIGFVLLKSPHVVPVFKRGAREREYAEIRDEEKRLLEKEKEEEEEDDSASLRRIEMEFAVPRAPTVVGKAREILFQEQNEEDAKQLEAKLVSEFAMSASVFYPADASSSSLENTVVLLNCTGGTQETWRASGVVERFCEKKNCSVLTLDMRGQGLETDIVDYDSLRVLAMDVLAVLRTIQEDKKRYKIGAKMHVVGYSIGAGVAMWIGVLLSPNRRGGERLTRPKVDSISLYGFTSKGVIAGRKNFIDRVLTQAFATEMFVRACGIRGFIGLMRLGIRPNYDALNAQKMNVDDLTHYTCDTNTLDGFAYQVKSWTTFELSRDEIKSIEIPTLILHCKGDERAGHKREHKRFDAETMPRGEFLQIQGDYSHLWPYENPEQFVRVVEEFQNRASARRL</sequence>
<dbReference type="InterPro" id="IPR000073">
    <property type="entry name" value="AB_hydrolase_1"/>
</dbReference>
<dbReference type="KEGG" id="bpg:Bathy03g02340"/>
<keyword evidence="1" id="KW-0175">Coiled coil</keyword>
<feature type="domain" description="AB hydrolase-1" evidence="3">
    <location>
        <begin position="152"/>
        <end position="419"/>
    </location>
</feature>
<dbReference type="SUPFAM" id="SSF53474">
    <property type="entry name" value="alpha/beta-Hydrolases"/>
    <property type="match status" value="1"/>
</dbReference>
<keyword evidence="2" id="KW-1133">Transmembrane helix</keyword>
<evidence type="ECO:0000313" key="5">
    <source>
        <dbReference type="Proteomes" id="UP000198341"/>
    </source>
</evidence>
<dbReference type="AlphaFoldDB" id="K8EC91"/>
<dbReference type="Proteomes" id="UP000198341">
    <property type="component" value="Chromosome 3"/>
</dbReference>
<dbReference type="GeneID" id="19016771"/>